<gene>
    <name evidence="1" type="ORF">BDM02DRAFT_3151454</name>
</gene>
<organism evidence="1 2">
    <name type="scientific">Thelephora ganbajun</name>
    <name type="common">Ganba fungus</name>
    <dbReference type="NCBI Taxonomy" id="370292"/>
    <lineage>
        <taxon>Eukaryota</taxon>
        <taxon>Fungi</taxon>
        <taxon>Dikarya</taxon>
        <taxon>Basidiomycota</taxon>
        <taxon>Agaricomycotina</taxon>
        <taxon>Agaricomycetes</taxon>
        <taxon>Thelephorales</taxon>
        <taxon>Thelephoraceae</taxon>
        <taxon>Thelephora</taxon>
    </lineage>
</organism>
<proteinExistence type="predicted"/>
<dbReference type="EMBL" id="MU118205">
    <property type="protein sequence ID" value="KAF9643593.1"/>
    <property type="molecule type" value="Genomic_DNA"/>
</dbReference>
<evidence type="ECO:0000313" key="1">
    <source>
        <dbReference type="EMBL" id="KAF9643593.1"/>
    </source>
</evidence>
<reference evidence="1" key="1">
    <citation type="submission" date="2019-10" db="EMBL/GenBank/DDBJ databases">
        <authorList>
            <consortium name="DOE Joint Genome Institute"/>
            <person name="Kuo A."/>
            <person name="Miyauchi S."/>
            <person name="Kiss E."/>
            <person name="Drula E."/>
            <person name="Kohler A."/>
            <person name="Sanchez-Garcia M."/>
            <person name="Andreopoulos B."/>
            <person name="Barry K.W."/>
            <person name="Bonito G."/>
            <person name="Buee M."/>
            <person name="Carver A."/>
            <person name="Chen C."/>
            <person name="Cichocki N."/>
            <person name="Clum A."/>
            <person name="Culley D."/>
            <person name="Crous P.W."/>
            <person name="Fauchery L."/>
            <person name="Girlanda M."/>
            <person name="Hayes R."/>
            <person name="Keri Z."/>
            <person name="Labutti K."/>
            <person name="Lipzen A."/>
            <person name="Lombard V."/>
            <person name="Magnuson J."/>
            <person name="Maillard F."/>
            <person name="Morin E."/>
            <person name="Murat C."/>
            <person name="Nolan M."/>
            <person name="Ohm R."/>
            <person name="Pangilinan J."/>
            <person name="Pereira M."/>
            <person name="Perotto S."/>
            <person name="Peter M."/>
            <person name="Riley R."/>
            <person name="Sitrit Y."/>
            <person name="Stielow B."/>
            <person name="Szollosi G."/>
            <person name="Zifcakova L."/>
            <person name="Stursova M."/>
            <person name="Spatafora J.W."/>
            <person name="Tedersoo L."/>
            <person name="Vaario L.-M."/>
            <person name="Yamada A."/>
            <person name="Yan M."/>
            <person name="Wang P."/>
            <person name="Xu J."/>
            <person name="Bruns T."/>
            <person name="Baldrian P."/>
            <person name="Vilgalys R."/>
            <person name="Henrissat B."/>
            <person name="Grigoriev I.V."/>
            <person name="Hibbett D."/>
            <person name="Nagy L.G."/>
            <person name="Martin F.M."/>
        </authorList>
    </citation>
    <scope>NUCLEOTIDE SEQUENCE</scope>
    <source>
        <strain evidence="1">P2</strain>
    </source>
</reference>
<accession>A0ACB6Z2B7</accession>
<protein>
    <submittedName>
        <fullName evidence="1">Uncharacterized protein</fullName>
    </submittedName>
</protein>
<comment type="caution">
    <text evidence="1">The sequence shown here is derived from an EMBL/GenBank/DDBJ whole genome shotgun (WGS) entry which is preliminary data.</text>
</comment>
<evidence type="ECO:0000313" key="2">
    <source>
        <dbReference type="Proteomes" id="UP000886501"/>
    </source>
</evidence>
<reference evidence="1" key="2">
    <citation type="journal article" date="2020" name="Nat. Commun.">
        <title>Large-scale genome sequencing of mycorrhizal fungi provides insights into the early evolution of symbiotic traits.</title>
        <authorList>
            <person name="Miyauchi S."/>
            <person name="Kiss E."/>
            <person name="Kuo A."/>
            <person name="Drula E."/>
            <person name="Kohler A."/>
            <person name="Sanchez-Garcia M."/>
            <person name="Morin E."/>
            <person name="Andreopoulos B."/>
            <person name="Barry K.W."/>
            <person name="Bonito G."/>
            <person name="Buee M."/>
            <person name="Carver A."/>
            <person name="Chen C."/>
            <person name="Cichocki N."/>
            <person name="Clum A."/>
            <person name="Culley D."/>
            <person name="Crous P.W."/>
            <person name="Fauchery L."/>
            <person name="Girlanda M."/>
            <person name="Hayes R.D."/>
            <person name="Keri Z."/>
            <person name="LaButti K."/>
            <person name="Lipzen A."/>
            <person name="Lombard V."/>
            <person name="Magnuson J."/>
            <person name="Maillard F."/>
            <person name="Murat C."/>
            <person name="Nolan M."/>
            <person name="Ohm R.A."/>
            <person name="Pangilinan J."/>
            <person name="Pereira M.F."/>
            <person name="Perotto S."/>
            <person name="Peter M."/>
            <person name="Pfister S."/>
            <person name="Riley R."/>
            <person name="Sitrit Y."/>
            <person name="Stielow J.B."/>
            <person name="Szollosi G."/>
            <person name="Zifcakova L."/>
            <person name="Stursova M."/>
            <person name="Spatafora J.W."/>
            <person name="Tedersoo L."/>
            <person name="Vaario L.M."/>
            <person name="Yamada A."/>
            <person name="Yan M."/>
            <person name="Wang P."/>
            <person name="Xu J."/>
            <person name="Bruns T."/>
            <person name="Baldrian P."/>
            <person name="Vilgalys R."/>
            <person name="Dunand C."/>
            <person name="Henrissat B."/>
            <person name="Grigoriev I.V."/>
            <person name="Hibbett D."/>
            <person name="Nagy L.G."/>
            <person name="Martin F.M."/>
        </authorList>
    </citation>
    <scope>NUCLEOTIDE SEQUENCE</scope>
    <source>
        <strain evidence="1">P2</strain>
    </source>
</reference>
<name>A0ACB6Z2B7_THEGA</name>
<dbReference type="Proteomes" id="UP000886501">
    <property type="component" value="Unassembled WGS sequence"/>
</dbReference>
<sequence>MLWNLARCTCTRRATASLTFGSFLPTVHASRRLYATRVNEDIINLLNKCVEEERVSPTKNAYKIRSFRAAAVAIGKLDSQVQRGDELKGVRGVGPGIRRRISTFLGNEEKPPKKSDEILKRSKTIKTLMTIPGLGKKAAEALYDAGCDSIERIHLKKYKEALSPGARRGLKYIKHLESPVPRENAEAIVEFCKHFMPMDGYEIVIAGDYRRGAPAISVPIELLIADKSTTDPIPAPPHPSTLKPPNSHRPTRTKLPFSQYYMANQEKATSVLLKKIIRPLEDMGVVSDTTTPGVNVWQGWMRVPKKSESWESRKERLDGIQRLDGDFHRVNVTYIPRQSRGAVLLALTGDEDYYLDCKRKAVGAGLYLNEWGLWEWEPDSQSLSRFQTSDAPHEKTSLGAMWGSETEADKGRWVPLESFEEEQILNAIGGEYVPPGKRNFRFIVGKTKPRRNAVSMKNP</sequence>
<keyword evidence="2" id="KW-1185">Reference proteome</keyword>